<dbReference type="PRINTS" id="PR01490">
    <property type="entry name" value="RTXTOXIND"/>
</dbReference>
<comment type="subcellular location">
    <subcellularLocation>
        <location evidence="1">Membrane</location>
        <topology evidence="1">Single-pass membrane protein</topology>
    </subcellularLocation>
</comment>
<dbReference type="Gene3D" id="2.40.30.170">
    <property type="match status" value="1"/>
</dbReference>
<dbReference type="EMBL" id="WNZW01000007">
    <property type="protein sequence ID" value="MUG46687.1"/>
    <property type="molecule type" value="Genomic_DNA"/>
</dbReference>
<feature type="transmembrane region" description="Helical" evidence="7">
    <location>
        <begin position="25"/>
        <end position="46"/>
    </location>
</feature>
<dbReference type="PANTHER" id="PTHR30386:SF26">
    <property type="entry name" value="TRANSPORT PROTEIN COMB"/>
    <property type="match status" value="1"/>
</dbReference>
<sequence length="460" mass="51557">MRAVIRDMGEITDSREIMEARTSPFISIFLGFLVLILVVGLIWASISKIDIVVKASGVVRPNEKVSRIQNKATGNVESVHYTAGQKVKAGDVLYTLHKDQLEADKLAAELDLQKAKEQLEELVQFKAQILSGKTPANPEAAGQPERLSSLLDGHSMKQKFRVELIRLMGLLEQTEEKQKHLELLKQSIAAGTNLLPPATEYYYKFQDYQIKKEQYALQEQTASEHFKMAVRQDGDESEAKQKLEEVRLQASDYTNGFELALITAINENDQLLNKLQGEADALYLQLAESIEAEQERVKSLEERLQNLDFALRDYVITAPIDGTVNVITDINAGDLLQTGTELLTILPENDSEFMMKLAISNQDVANIKVGDTIKYSFFALPSNDYGMLQGTVRSISGDAVMNQQDGYSYYAVEADIQNKPLQSKKGEDAYIKTGMMAEAQIITRSETVLEYMLKKLDLKQ</sequence>
<dbReference type="Gene3D" id="2.40.50.100">
    <property type="match status" value="1"/>
</dbReference>
<dbReference type="AlphaFoldDB" id="A0A7X2Z380"/>
<dbReference type="PANTHER" id="PTHR30386">
    <property type="entry name" value="MEMBRANE FUSION SUBUNIT OF EMRAB-TOLC MULTIDRUG EFFLUX PUMP"/>
    <property type="match status" value="1"/>
</dbReference>
<dbReference type="OrthoDB" id="357309at2"/>
<keyword evidence="4 7" id="KW-1133">Transmembrane helix</keyword>
<reference evidence="10 11" key="1">
    <citation type="submission" date="2019-11" db="EMBL/GenBank/DDBJ databases">
        <title>Draft genome sequences of five Paenibacillus species of dairy origin.</title>
        <authorList>
            <person name="Olajide A.M."/>
            <person name="Chen S."/>
            <person name="Lapointe G."/>
        </authorList>
    </citation>
    <scope>NUCLEOTIDE SEQUENCE [LARGE SCALE GENOMIC DNA]</scope>
    <source>
        <strain evidence="10 11">12CR55</strain>
    </source>
</reference>
<evidence type="ECO:0000256" key="7">
    <source>
        <dbReference type="SAM" id="Phobius"/>
    </source>
</evidence>
<keyword evidence="3 7" id="KW-0812">Transmembrane</keyword>
<dbReference type="RefSeq" id="WP_155612068.1">
    <property type="nucleotide sequence ID" value="NZ_WNZW01000007.1"/>
</dbReference>
<gene>
    <name evidence="10" type="ORF">GNP95_16995</name>
</gene>
<evidence type="ECO:0000256" key="3">
    <source>
        <dbReference type="ARBA" id="ARBA00022692"/>
    </source>
</evidence>
<dbReference type="InterPro" id="IPR050739">
    <property type="entry name" value="MFP"/>
</dbReference>
<keyword evidence="5 7" id="KW-0472">Membrane</keyword>
<dbReference type="InterPro" id="IPR058982">
    <property type="entry name" value="Beta-barrel_AprE"/>
</dbReference>
<evidence type="ECO:0000259" key="9">
    <source>
        <dbReference type="Pfam" id="PF26002"/>
    </source>
</evidence>
<evidence type="ECO:0000256" key="5">
    <source>
        <dbReference type="ARBA" id="ARBA00023136"/>
    </source>
</evidence>
<evidence type="ECO:0000313" key="11">
    <source>
        <dbReference type="Proteomes" id="UP000447876"/>
    </source>
</evidence>
<evidence type="ECO:0000256" key="6">
    <source>
        <dbReference type="SAM" id="Coils"/>
    </source>
</evidence>
<dbReference type="GO" id="GO:0016020">
    <property type="term" value="C:membrane"/>
    <property type="evidence" value="ECO:0007669"/>
    <property type="project" value="UniProtKB-SubCell"/>
</dbReference>
<name>A0A7X2Z380_9BACL</name>
<evidence type="ECO:0000313" key="10">
    <source>
        <dbReference type="EMBL" id="MUG46687.1"/>
    </source>
</evidence>
<accession>A0A7X2Z380</accession>
<dbReference type="Proteomes" id="UP000447876">
    <property type="component" value="Unassembled WGS sequence"/>
</dbReference>
<dbReference type="InterPro" id="IPR058625">
    <property type="entry name" value="MdtA-like_BSH"/>
</dbReference>
<dbReference type="Pfam" id="PF25917">
    <property type="entry name" value="BSH_RND"/>
    <property type="match status" value="1"/>
</dbReference>
<feature type="domain" description="AprE-like beta-barrel" evidence="9">
    <location>
        <begin position="354"/>
        <end position="444"/>
    </location>
</feature>
<comment type="caution">
    <text evidence="10">The sequence shown here is derived from an EMBL/GenBank/DDBJ whole genome shotgun (WGS) entry which is preliminary data.</text>
</comment>
<dbReference type="SUPFAM" id="SSF111369">
    <property type="entry name" value="HlyD-like secretion proteins"/>
    <property type="match status" value="1"/>
</dbReference>
<dbReference type="Pfam" id="PF26002">
    <property type="entry name" value="Beta-barrel_AprE"/>
    <property type="match status" value="1"/>
</dbReference>
<feature type="coiled-coil region" evidence="6">
    <location>
        <begin position="98"/>
        <end position="125"/>
    </location>
</feature>
<evidence type="ECO:0000256" key="4">
    <source>
        <dbReference type="ARBA" id="ARBA00022989"/>
    </source>
</evidence>
<evidence type="ECO:0000256" key="2">
    <source>
        <dbReference type="ARBA" id="ARBA00009477"/>
    </source>
</evidence>
<comment type="similarity">
    <text evidence="2">Belongs to the membrane fusion protein (MFP) (TC 8.A.1) family.</text>
</comment>
<proteinExistence type="inferred from homology"/>
<feature type="domain" description="Multidrug resistance protein MdtA-like barrel-sandwich hybrid" evidence="8">
    <location>
        <begin position="68"/>
        <end position="343"/>
    </location>
</feature>
<protein>
    <submittedName>
        <fullName evidence="10">HlyD family efflux transporter periplasmic adaptor subunit</fullName>
    </submittedName>
</protein>
<evidence type="ECO:0000259" key="8">
    <source>
        <dbReference type="Pfam" id="PF25917"/>
    </source>
</evidence>
<keyword evidence="6" id="KW-0175">Coiled coil</keyword>
<feature type="coiled-coil region" evidence="6">
    <location>
        <begin position="283"/>
        <end position="310"/>
    </location>
</feature>
<dbReference type="Gene3D" id="1.10.287.470">
    <property type="entry name" value="Helix hairpin bin"/>
    <property type="match status" value="1"/>
</dbReference>
<organism evidence="10 11">
    <name type="scientific">Paenibacillus woosongensis</name>
    <dbReference type="NCBI Taxonomy" id="307580"/>
    <lineage>
        <taxon>Bacteria</taxon>
        <taxon>Bacillati</taxon>
        <taxon>Bacillota</taxon>
        <taxon>Bacilli</taxon>
        <taxon>Bacillales</taxon>
        <taxon>Paenibacillaceae</taxon>
        <taxon>Paenibacillus</taxon>
    </lineage>
</organism>
<evidence type="ECO:0000256" key="1">
    <source>
        <dbReference type="ARBA" id="ARBA00004167"/>
    </source>
</evidence>